<keyword evidence="4" id="KW-1185">Reference proteome</keyword>
<reference evidence="3 4" key="1">
    <citation type="submission" date="2018-11" db="EMBL/GenBank/DDBJ databases">
        <title>The Potential of Streptomyces as Biocontrol Agents against the Tomato grey mould, Botrytis cinerea (Gray mold) Frontiers in Microbiology.</title>
        <authorList>
            <person name="Li D."/>
        </authorList>
    </citation>
    <scope>NUCLEOTIDE SEQUENCE [LARGE SCALE GENOMIC DNA]</scope>
    <source>
        <strain evidence="3 4">NEAU-LD23</strain>
    </source>
</reference>
<comment type="caution">
    <text evidence="3">The sequence shown here is derived from an EMBL/GenBank/DDBJ whole genome shotgun (WGS) entry which is preliminary data.</text>
</comment>
<evidence type="ECO:0000256" key="2">
    <source>
        <dbReference type="SAM" id="Phobius"/>
    </source>
</evidence>
<gene>
    <name evidence="3" type="ORF">EEJ42_18455</name>
</gene>
<evidence type="ECO:0008006" key="5">
    <source>
        <dbReference type="Google" id="ProtNLM"/>
    </source>
</evidence>
<evidence type="ECO:0000313" key="3">
    <source>
        <dbReference type="EMBL" id="RNG23550.1"/>
    </source>
</evidence>
<dbReference type="AlphaFoldDB" id="A0A3M8W1T6"/>
<feature type="region of interest" description="Disordered" evidence="1">
    <location>
        <begin position="237"/>
        <end position="315"/>
    </location>
</feature>
<dbReference type="EMBL" id="RIBZ01000239">
    <property type="protein sequence ID" value="RNG23550.1"/>
    <property type="molecule type" value="Genomic_DNA"/>
</dbReference>
<keyword evidence="2" id="KW-1133">Transmembrane helix</keyword>
<dbReference type="Gene3D" id="1.10.510.10">
    <property type="entry name" value="Transferase(Phosphotransferase) domain 1"/>
    <property type="match status" value="1"/>
</dbReference>
<organism evidence="3 4">
    <name type="scientific">Streptomyces botrytidirepellens</name>
    <dbReference type="NCBI Taxonomy" id="2486417"/>
    <lineage>
        <taxon>Bacteria</taxon>
        <taxon>Bacillati</taxon>
        <taxon>Actinomycetota</taxon>
        <taxon>Actinomycetes</taxon>
        <taxon>Kitasatosporales</taxon>
        <taxon>Streptomycetaceae</taxon>
        <taxon>Streptomyces</taxon>
    </lineage>
</organism>
<evidence type="ECO:0000313" key="4">
    <source>
        <dbReference type="Proteomes" id="UP000275401"/>
    </source>
</evidence>
<dbReference type="InterPro" id="IPR011009">
    <property type="entry name" value="Kinase-like_dom_sf"/>
</dbReference>
<proteinExistence type="predicted"/>
<dbReference type="SUPFAM" id="SSF56112">
    <property type="entry name" value="Protein kinase-like (PK-like)"/>
    <property type="match status" value="1"/>
</dbReference>
<name>A0A3M8W1T6_9ACTN</name>
<feature type="compositionally biased region" description="Low complexity" evidence="1">
    <location>
        <begin position="265"/>
        <end position="307"/>
    </location>
</feature>
<feature type="region of interest" description="Disordered" evidence="1">
    <location>
        <begin position="183"/>
        <end position="206"/>
    </location>
</feature>
<dbReference type="Proteomes" id="UP000275401">
    <property type="component" value="Unassembled WGS sequence"/>
</dbReference>
<keyword evidence="2" id="KW-0812">Transmembrane</keyword>
<keyword evidence="2" id="KW-0472">Membrane</keyword>
<evidence type="ECO:0000256" key="1">
    <source>
        <dbReference type="SAM" id="MobiDB-lite"/>
    </source>
</evidence>
<sequence>MRRSAGSDPAGGGSGHVGAWSGGELARKDAVGAGPAPSLAEVVGTTRGLSEDAVLWIAAGLAGALAVLHRAGRAHGDVRAGNVLLTRGGPRLTGDAPGRGGGASVPAADMVALGMLLVAAYTGVSNRRPNLDNLPVRLRQVVAVCLAEDPEERATPAQLLAVIRGLEPEAPVWTVEVDDLITPADGPVDAAPPSDTPVEAPPRPEPHGLSGARLALVVVAAVLVGVVVTALLLLVPGRDGGTRTADAPVTSRPTRLQPTEDDTPQQRTTPQQEPSEEQTPSTDPATQPATHTSQAPPAPTPQRTRQTGAINDCSGKPLTEPVSLLLFCGDGKAMLHDLIWTDWGSATATAQGVVSEVVCQPSCADGREVTSAATVVVTGLTGGRYTLMEIRAPQSPTGPDAQYTLDRLGPTYRG</sequence>
<protein>
    <recommendedName>
        <fullName evidence="5">Protein kinase domain-containing protein</fullName>
    </recommendedName>
</protein>
<feature type="transmembrane region" description="Helical" evidence="2">
    <location>
        <begin position="214"/>
        <end position="235"/>
    </location>
</feature>
<accession>A0A3M8W1T6</accession>